<feature type="coiled-coil region" evidence="1">
    <location>
        <begin position="2882"/>
        <end position="2919"/>
    </location>
</feature>
<feature type="coiled-coil region" evidence="1">
    <location>
        <begin position="4614"/>
        <end position="4708"/>
    </location>
</feature>
<dbReference type="InterPro" id="IPR026202">
    <property type="entry name" value="GOLGB1"/>
</dbReference>
<feature type="coiled-coil region" evidence="1">
    <location>
        <begin position="3688"/>
        <end position="3722"/>
    </location>
</feature>
<gene>
    <name evidence="5" type="primary">LOC106068108</name>
</gene>
<feature type="transmembrane region" description="Helical" evidence="3">
    <location>
        <begin position="7295"/>
        <end position="7313"/>
    </location>
</feature>
<feature type="region of interest" description="Disordered" evidence="2">
    <location>
        <begin position="6249"/>
        <end position="6274"/>
    </location>
</feature>
<dbReference type="GeneID" id="106068108"/>
<feature type="coiled-coil region" evidence="1">
    <location>
        <begin position="369"/>
        <end position="396"/>
    </location>
</feature>
<proteinExistence type="predicted"/>
<dbReference type="PANTHER" id="PTHR18887:SF5">
    <property type="entry name" value="GOLGIN SUBFAMILY B MEMBER 1-LIKE"/>
    <property type="match status" value="1"/>
</dbReference>
<keyword evidence="4" id="KW-1185">Reference proteome</keyword>
<feature type="coiled-coil region" evidence="1">
    <location>
        <begin position="6021"/>
        <end position="6136"/>
    </location>
</feature>
<feature type="region of interest" description="Disordered" evidence="2">
    <location>
        <begin position="4739"/>
        <end position="4771"/>
    </location>
</feature>
<dbReference type="GO" id="GO:0005794">
    <property type="term" value="C:Golgi apparatus"/>
    <property type="evidence" value="ECO:0007669"/>
    <property type="project" value="InterPro"/>
</dbReference>
<feature type="coiled-coil region" evidence="1">
    <location>
        <begin position="6279"/>
        <end position="6363"/>
    </location>
</feature>
<dbReference type="Proteomes" id="UP001165740">
    <property type="component" value="Chromosome 6"/>
</dbReference>
<feature type="coiled-coil region" evidence="1">
    <location>
        <begin position="7157"/>
        <end position="7235"/>
    </location>
</feature>
<evidence type="ECO:0000256" key="2">
    <source>
        <dbReference type="SAM" id="MobiDB-lite"/>
    </source>
</evidence>
<reference evidence="5" key="1">
    <citation type="submission" date="2025-08" db="UniProtKB">
        <authorList>
            <consortium name="RefSeq"/>
        </authorList>
    </citation>
    <scope>IDENTIFICATION</scope>
</reference>
<feature type="coiled-coil region" evidence="1">
    <location>
        <begin position="5000"/>
        <end position="5048"/>
    </location>
</feature>
<feature type="region of interest" description="Disordered" evidence="2">
    <location>
        <begin position="5715"/>
        <end position="5748"/>
    </location>
</feature>
<feature type="compositionally biased region" description="Basic and acidic residues" evidence="2">
    <location>
        <begin position="4762"/>
        <end position="4771"/>
    </location>
</feature>
<feature type="coiled-coil region" evidence="1">
    <location>
        <begin position="3292"/>
        <end position="3319"/>
    </location>
</feature>
<keyword evidence="3" id="KW-1133">Transmembrane helix</keyword>
<dbReference type="RefSeq" id="XP_055888416.1">
    <property type="nucleotide sequence ID" value="XM_056032441.1"/>
</dbReference>
<feature type="coiled-coil region" evidence="1">
    <location>
        <begin position="871"/>
        <end position="940"/>
    </location>
</feature>
<feature type="coiled-coil region" evidence="1">
    <location>
        <begin position="1680"/>
        <end position="1845"/>
    </location>
</feature>
<feature type="region of interest" description="Disordered" evidence="2">
    <location>
        <begin position="4816"/>
        <end position="4858"/>
    </location>
</feature>
<keyword evidence="3" id="KW-0812">Transmembrane</keyword>
<feature type="coiled-coil region" evidence="1">
    <location>
        <begin position="3995"/>
        <end position="4043"/>
    </location>
</feature>
<dbReference type="OrthoDB" id="2441647at2759"/>
<feature type="coiled-coil region" evidence="1">
    <location>
        <begin position="2194"/>
        <end position="2221"/>
    </location>
</feature>
<protein>
    <submittedName>
        <fullName evidence="5">Nesprin-2-like isoform X1</fullName>
    </submittedName>
</protein>
<feature type="coiled-coil region" evidence="1">
    <location>
        <begin position="6962"/>
        <end position="7041"/>
    </location>
</feature>
<feature type="coiled-coil region" evidence="1">
    <location>
        <begin position="4305"/>
        <end position="4462"/>
    </location>
</feature>
<feature type="coiled-coil region" evidence="1">
    <location>
        <begin position="41"/>
        <end position="152"/>
    </location>
</feature>
<feature type="coiled-coil region" evidence="1">
    <location>
        <begin position="279"/>
        <end position="327"/>
    </location>
</feature>
<keyword evidence="1" id="KW-0175">Coiled coil</keyword>
<name>A0A9W3AMA0_BIOGL</name>
<feature type="coiled-coil region" evidence="1">
    <location>
        <begin position="2559"/>
        <end position="2638"/>
    </location>
</feature>
<feature type="coiled-coil region" evidence="1">
    <location>
        <begin position="2447"/>
        <end position="2516"/>
    </location>
</feature>
<feature type="coiled-coil region" evidence="1">
    <location>
        <begin position="1881"/>
        <end position="2007"/>
    </location>
</feature>
<feature type="coiled-coil region" evidence="1">
    <location>
        <begin position="489"/>
        <end position="695"/>
    </location>
</feature>
<feature type="compositionally biased region" description="Polar residues" evidence="2">
    <location>
        <begin position="4820"/>
        <end position="4858"/>
    </location>
</feature>
<feature type="coiled-coil region" evidence="1">
    <location>
        <begin position="6878"/>
        <end position="6926"/>
    </location>
</feature>
<sequence length="7314" mass="839268">MLEKSESDMSQTLVCLQHKEVALSSQCEHLQMLCSEQSASLQSLECVRKDVENQLEEEHNHFISAQERCKSLELELVQNKMELVELQDTLQHLQSDKQNSNSKVEELNDQILALTSNLTEQTNRMTELTNDLANKNQELEELRLELCRLQEKLQHSEEHVLQLSSSLDKATQQYETVNSDLLVLTLSLQENKTELEKSQHSVDSLKTLLEEKSLEVSQLVCQLEKSQHSVDSLKTLLEEKSLEVSQLVCQLEKVCTEKHEMTSQHTALTQELHTNNTLVQEQTELFDGISQQLQETQQELDLKNKYINELKRSVEEQESHVKTFNEQFEDLVRVYLEMKDKCSALLAVSDDVIISTDSSSLESTFQTVVAKVNDLFQNLSAELNQTRRELLSKKDEMTLLCVALQENSSQLLMLQNELASVLSVLSCFKHDSVHQSNNLKETIVELSQQIDSYQSSLQDKDVCIQNYCDEIHLWQVKVGDLQSSLVELTSSHEQQMQALKDSNSSLENNLLTLTESYKNEMNSTQAILLEKEIELKELNQMRNTLLLGEEHWKEQCMKVNEEVKDLVTQCNNQAQELQLSVSLKEEMEVRVKNLVSRVECLEIELKDLVEANGLLKEEKDHLGQLLDDKSEELLSLQSRVSELNSQVKCLQEDNLAQQKEITSCQAQYRNNSQDLNLLSEKYKALEQEHRLVVNQVEEIQYTARTWEQELCALQMSCDETVSIQSVVQTVSTQVTSNTSQDILSSLPRVTSNTSQDILSSLQHIVSTFRRQIDKLKSDDHLKEQEIDQLKTELNEVKETVNIDRAASVEEMAGLQFELDKSLELLKKKDGEIQSLQEKLLSISSSSHEEVQQLASTADHYKNQLTECGHQITELTSIMSELNSTLKEEKAQKEELALRLSQTESTLEDTAHQLDAVTSQKLNLEKEQMSLAQKLTKLEEDLQGSLSDRKHLCHQIECLQSDLELSKTATADLTASNAKQQEVISELRASLTLANAETAGFEEALEAANKTIYSLESDNAQQQRYLDHLQTMLDKFQQEMKETVESLQLNSADKTQQISALETQLSVKMTVIKELETQLEEKHSLLTQLENKVEEEHIAKQEYQTKIMLLEAHVDEMRSHNENITLQSQQVNENLFQQVQQLELQLKNTQVELERKQESLISLETAYQQNTEHSNANMKRLESELLESKTSLDKYINKESENESRMKELHQELEKTLEEKNLLVVKCIDTESRLVQLLEQVADLHDKQQTLNTERDCLKSSCDQRQVSLETLKTQLNYETERLSELEKIKLSSEERIQLLLAEKDIISQQCLSQEERIQSLLAEKDTISQQCLSQEERIQSLLAEKDIISQQCLSQEERIQSLLAEKDTISQQCLSQEERIQSLLTEKDMISQQCLSQEERIQSLLAEKDKKSDEEAIETGELTSRLDLLSSQLDLKECEVEHLTQENQELTVSLNALQSQVSALSEEKKQVEDEKRVISESMQNAALVLRYQLESVSEDKEKLQLESQTVLQTLRHDNTSLQTQVTALNQTVSELAVQLEETKEESMTKLQELQTTKAQVEDKNKLLSEELNQHESKIQELEATCSELNDKLTMSSVKLKQVTSHLQDTITQLRSFVTEQSAIITVLQEDSMKQQDTEHSLLAIAASSNKVILEGRKSLNSLSQELEMLKQHSSFFYSENQSLELQLAEAKEMVQIVAEEKSRIKKELEDSISELYEAYDKSEKKLVEKEELFRALQAELHSKLEMLKERDDHLTEVTEKLTSLKEDFDQLNLDRDKELRLEESTKASLQKDLVELEEKCTQLELSLATNVKEFEKQLMESQERIAHLEQDLRIASSKLEQSILENEINKSEISSLHLEIETKLQESFKLHADLSSCQQELKQSQLLLEGVKSDCKQVEDENQEKLNKLAEEIKMSQETVQQFALEVSKLKQSLEDKAEEIAKLQLQHNLLASLIEELNEKLFSAETSNLLLERQLFKQRTVDQNTLAEMEKKMKLCEEDHNELLLEQRKWNEELADVKTQLTDKVDELSCVYKKHNDLNTSFLELSTELRDLKDIVHQHKLSDVDSEKLISVLENKHQEKDCLVRELCAQLRSSHQHVEAVQSELGDSISEITRKGIIIRDLESHIEVQVKAKEAMENEMSLLKENNRELQMMVDILKEEKQKNDQTLSRNLEKVNTALFEERTKNGKLQKGMREIKTTMHKLMKERQQVEENLSKKAESLHIASAKRKSELEEVTSSLGKCKTTQDNVHTLLATYLSEEKEAKASLQETKEKLEEKLVEFCDTKLHLSQLLEENVVTKSTLESTKEDIQTMQSSSKQSHEMLSALQLMLNGQVEENQSLRKALDELFMSLKRLESIVQTSKEDFQSESEKCLKLSNELKESLQTQHRLQEDVTSVRSQLTQALTLVSENDVKLTQQAAVCEQLNIELNTLSSHHSSHMLQCTLEKENLENSCALVGENLEAEKQKNTHLEKEKLQTMEENSLLRERIESTSLEIEEWKKENSLLKERVESVGIEIEYLKKENGLLKERVESSGLELEELRIENVTDKDLLTEIGNQLKEARCSYEESISKIARLEEELTKTADAMSKLCQLERILLERENEKDELKCCLDQSNLELDELRQQRNIAMASLELCQDKITASEHTIKLLLKEQWSASAESKLLKDELSSMLLIKAALEHQLEEVEATLVLLTKSVESSELENKLALDKLFVEFSVSQQCLSEIKLEQEATQCEVKKLLAERDEVHQQLERCENVKLLLSAELDTAQSLYTQQVERYTQTCQELSQAKTLLEKEIGKSGKLEAELKAKELEYLSLVASKQETNDRLLAEHQDGTKDLIKLCEVKDQELLNLREMNTSYVHQINECQSVIHDLQQEQDNRRDSEEILKVQLQMLENEVNQYRQETGQVELLSNELSALRESYHSQCSMLSKLSTDKYHMELSKIGAEEALTSLVRECLDMVDVFVNILSQESQESSSDIQSLTVSGNAAELDESLPTIAEPLADLETMKTQLKHKFGQLKKGLNTLLSDKAALEKDQKKLISLLDEAIAEREKTESNLQETKSSCDCLREEMLEMSQELQRLQSVLHEKEISAELMSQVKETFRHDVEELKSSLNVLTEQIFLERKEKELLADVLEVCEERNLSLESELSNFKMKSIKEIHHFQKRHNEYERHCQDLETECNLLKQSLNDLKSDLSNLSAHNEELQEHVEILEEEKRNVQLDLESLEKQKDKDVKALSLVLSQAESEHQNLEKECVQLKETLSASESESLKLSAQVELLKQQLDSLGATHEEQLSNLGEELASAKDVNTRLQETLDKTVQEKLEVMQELGLISSEKTLCQDQLSEQNNVVKYLQEIVSEKDVELSSLRTKINELVLALAHKETCIAELQTQVVSLHSNTVVESPPVPPHLMVSSSSSSESLSSSHFIAYSGNGYNELQSIQVFNPQVPATDVPNLQSELRTACGDVEIENNPLESELINLKSTLVQNESILVSLEEQLQKEQGTRLELEKTVTKKDKIIQGLHIKLKKCSRPAEKQTKPSEQSDLKPVEDVFLALSWSQSSQDLSGMSEEQRNFQLLLSQYQKICIERDALKEMIGEKDAEIIRLQAQCYDAELLLKDVEKRYQDESSVLLTKLQREGTIANTLLEKEHKLEEELKLTTSELMSTSHLLEETRKCSSSESELLTDLQVKLESCLEENYKYKEQIESLKHKVEQQTLEVSKLQEDTSTKETLLESKEKELSIIQKAGHGEIERLQFQIRNLESQTNNLKECIKVYELECEGRNSHVDFFSGRCQELETLLESEQKKVVQLELVLGEKDEKINVMESLLKEMYGKQDEANTSLVQLTNDLEETKKSLALLQSDKEALGKTLKKKEAKIVALTKRITSSTPKKVQLLLPEEVQENLEDSKTPVPSPPLDPLTSTLEDEMKSQQELEMLKSEITSFRKLVKRKDAQLMSLNKKLQVLQTDQGRLSSGTSMESVGDMSGRVSVLSSLDIGDVAELHERLKQSQAEKETLELQLRQLEVDLDNAKDEILNLRHDHEDLQDELHLVLRDKRSLENCIFDIRDLVNSEAVEQYAGDDLLYTTAEAVRLLVEEKYKADRDNLDLQAWVSRLEQDGVKEDKEWLESKSHIESLQRELTAANGSLMGMREKLEKSLESSAALESELVSLKQMLQLSSTDSQTQISDLRKELFQLSEEFTKVNTEKEMLSTELENFKTEQSASQILISELQQKLTETEDRFQGQLKDLQTHLQYEVEHKSNLKQEVISVQESLHRQLEANGELQSRIQYLEDLLVSVEAKTGSHVASLLSEHETKVSELRTMLKNKEAKLLSLTTQHDELAIQYEKLQNQHLKSDHDSGLLKEQLHHKTLVIEQLEVDIQKLKDNVTYFAKENASLKEQMSVGQFELQTLREQQHSHNLQLVNENNNLNEQLELATQVKADLEFQLQISSSQVSQLQQTISDHQEQFSSLCALLGLTDLSHSTLTGQSPSTFSDLTQEINILLTKASHSKSLEDKVAVLGQETIDKCETIRVLEDNVKSFHSSSAECILRLETEIQELRQELSLKENVLLSKSHLEEQFHRIQQEFNALQVDHKLVLEEKNKLQTDSKQQIELLETLLSESQIKVTSCESEIKEYQSKVQQLEGQVQLLQTELSNTNQDMTALLALEQKNSSNLSQHVAQLESKLQEKDDIISLLSNEINHFKHRVSDLSEELQHSSDKCSNLESHNLQLQLLIDESSFRSEVPGSQDKEIQVEDSLSQESLSDPVEQRQDTSLDQFTKDTSLDLDELKKQITSLQKMLKKKDAKVVSLRKQLEQLKKGEITSRALQSPQTSDTSLHPVTSMTKNDSETQTEISSFTLDQSSINTETQKEVSSCAPDQSSIDCETQTEVSYCTLDQRSFNSETQTEVSSCYPDQSSIDSEVYRLQSWVNYLQQELSTSQASLHQAQMEIESWKEAFNKLPHQIVIQEDVSTSLDLEAKYKVLEDELETSSLQVSSLTQSLAEMTQNYETSSDELNKKLVSLQDDYKVQELKMSELQIELISLQQKLLECQDSLQAASLSKSILEETLRTRESDFTESLQNVQRQLEEEVQAKVNILAQNEKEKKELEGKANQLKSDYEHQITELMTELTNARQQAQLANNIVQTMQNSSSQKEQETMNELFSKSEEILVLQRQLEVSLKEQDKVKSDLEASLIEQAKVKSDLEASLIEQGKVKSELEASSIEQDKVKSELEASLIEQDKVKSELKESLMELDKIKSDIVLSEQLYSQTKTELEQHFDQVRDFLHATLGLEECTLNDCWNALASTLTTMIAEKQYLTEQMVDLNHKLSSLEEEKKDGLQRLSEFQAREDEQSENERLCSNLKKRTEEFERLQETFSQLEKQKREVEERYSSLQNEHVKLNDLYSTLQNEHVKLNDSYSSLQNEHVKLNDLYSTLQNEHVKLNDSYSSLQNEHVKLNDSYSTLQNEHVKLNDSYSSLQNEHVKLNDSYSSLQNEHVKLNDLYSSLQNEHVKLNDLYSSLQNEHVKLNDLYSTLQNEHVKLNDSYSTLQNEHVKLNDLYSSLQNEHAKFNEDHQRLQDQLVAIQKLESSPNLSETISQKDSELLTKESHPLTQSEDIQSLTQEMLTKIVTEKDSKITFLLENMQEMEGRLIQLEEQNQSLVERHSSELDQVKQELISKEKAFQDKEMIAKKALATAKKLKFQFTQANKQLEEAKVTIDKLSREKEDQLTLDKSRDAVDSQVKETHTSNDEQTRAETLPELVSQPNESVPTEVMSLQEEVSTYREYCVQLQQQVQSLTDNVFDSDAKVKKYQRDLEQLEGVKEGLKMTVSEVEASYLQLQQELEKAQADHIATKEAMEQRCVILEEQAGQWKSFIKNLEQELQAKDNRIQQMNEELHQLHNVYLENTQFKLSLEGKEEELSSLLSELESKKEVLSKELNTSDQLRTLLSEEQDRLTLSERALEDKNEELSQLRESITQQTTDFELKEQSLLSQISFLDHQIEDHKHQLVEMTALLDKTQLARDQAVSHADNLQKRIDHQQTEISELNQMIDSFRVQELKAGEDKDEELKSLQAALAEFQHQVEDQRVQIDLLVSGDQVNDHNSINSQTIIDNLNQDIHSLKTQQEALESNYDLVLKEKLTLEEEHVRLKSELSGQLDIAKKMQGIVSDKLSQVEHIQSAYEKLESDFNRLSSERDHLVASIDSMRGEIEGLEQMIAESRLSESTAQEKVLKLQLERDQLKLELDKLKAKQALEKETVQHLASEGTQRDDLQRSPSAGKEPPAIASKLRACEAAYEKTKSQLQVAEVKCEKMLVKLKAFKDKNDKLQIQVDELQQQLAGNSPQRDSSLREERRRLEEQVISLNNKLRQIETYNGQLIFENASIKTQLKKEQESEHSYKSDLELSRAQCEALERQIVELKKELSDSALNFNTQIMDLTSKHDEEMAELKKEEELGKAVFSQEMSRLSEALDNSRREAQFAMTAEVAKVKETLNVEISSLQNALEASRSDCAHAEEERNTEQKNVITLKSELSNLKEEISKLNAQLEIAEVKALESETRVLKMKDELLEEERVRQVRVEGQAAVEHTELTSLKSQLETLQLQYTTLSHDNDSYQALVTSLTSSNAALKQECEQLRFKSKDSQSVQETDRLRQLLTEMEQERDELREEFEGVREELVELRREKVSLTQQLSELTTTVQQLTDKIVNLESLRSAQTPLNIEDNVKVERVLPLGQGVNITETEGIESKLSDLKEELSAALKENHQLKATVSGLNWKLEEACNLEQEVEDLQTELSSSNMEKKILSHDLEEVRGEMSALQTDKHLLMKEVERLSEIVDGQDRKGSGDGRPTKVQRSASEEVLQFLAAKDAEISQIQSLLDDQSKQVLTGLKEIELREGIIAEKEEQISKLQKEVLFLQMNLKELELKNSSLTAELKSADRELTKRLEHFNLKLDTVKSLEADFDSLNVDFNTVLEEKRDMAKEIEDLHNKIGQLMTQQQEVTFNQEQQEHVLREKEALQRRVVELETTEGSFLLENARMKQEVDRLRAVLQQAEFVKESLSSHQDSGVGGSLGKVQAQFSEVVEERNRIMIQLNDAEHRLKQREARCQQLAMQVSQLAEDRGYLNSQLANISKSLREKEQEWIAIRQQYGELYQAYIAVQSKTAELERRIALDSVQKELEEEETAAEADQVKGQTDQALKRIEELQSMYSNLEESHSALSTSLIRERTLREQLERELGEAQEQIKLLAAGENREVYLQLEEDNEMRIRETSTMLTRHGMGYCSRVHSWLKVKNRQLTRVMRLRPGLRTIIWIYFAFIHFLLIGCFSGFL</sequence>
<feature type="coiled-coil region" evidence="1">
    <location>
        <begin position="4181"/>
        <end position="4243"/>
    </location>
</feature>
<keyword evidence="3" id="KW-0472">Membrane</keyword>
<evidence type="ECO:0000256" key="1">
    <source>
        <dbReference type="SAM" id="Coils"/>
    </source>
</evidence>
<feature type="coiled-coil region" evidence="1">
    <location>
        <begin position="4781"/>
        <end position="4815"/>
    </location>
</feature>
<feature type="coiled-coil region" evidence="1">
    <location>
        <begin position="1525"/>
        <end position="1591"/>
    </location>
</feature>
<dbReference type="PANTHER" id="PTHR18887">
    <property type="entry name" value="GOLGI-ASSOCIATED PROTEIN GCP360-RELATED"/>
    <property type="match status" value="1"/>
</dbReference>
<evidence type="ECO:0000313" key="4">
    <source>
        <dbReference type="Proteomes" id="UP001165740"/>
    </source>
</evidence>
<feature type="coiled-coil region" evidence="1">
    <location>
        <begin position="6632"/>
        <end position="6698"/>
    </location>
</feature>
<feature type="coiled-coil region" evidence="1">
    <location>
        <begin position="5308"/>
        <end position="5572"/>
    </location>
</feature>
<feature type="coiled-coil region" evidence="1">
    <location>
        <begin position="4544"/>
        <end position="4588"/>
    </location>
</feature>
<feature type="coiled-coil region" evidence="1">
    <location>
        <begin position="6392"/>
        <end position="6548"/>
    </location>
</feature>
<dbReference type="Gene3D" id="1.10.287.1490">
    <property type="match status" value="3"/>
</dbReference>
<feature type="coiled-coil region" evidence="1">
    <location>
        <begin position="7071"/>
        <end position="7105"/>
    </location>
</feature>
<feature type="coiled-coil region" evidence="1">
    <location>
        <begin position="772"/>
        <end position="838"/>
    </location>
</feature>
<feature type="coiled-coil region" evidence="1">
    <location>
        <begin position="1018"/>
        <end position="1105"/>
    </location>
</feature>
<dbReference type="OMA" id="MMEHINE"/>
<feature type="coiled-coil region" evidence="1">
    <location>
        <begin position="5074"/>
        <end position="5137"/>
    </location>
</feature>
<feature type="coiled-coil region" evidence="1">
    <location>
        <begin position="1394"/>
        <end position="1484"/>
    </location>
</feature>
<feature type="coiled-coil region" evidence="1">
    <location>
        <begin position="1131"/>
        <end position="1302"/>
    </location>
</feature>
<feature type="coiled-coil region" evidence="1">
    <location>
        <begin position="2120"/>
        <end position="2164"/>
    </location>
</feature>
<feature type="coiled-coil region" evidence="1">
    <location>
        <begin position="3748"/>
        <end position="3880"/>
    </location>
</feature>
<accession>A0A9W3AMA0</accession>
<feature type="coiled-coil region" evidence="1">
    <location>
        <begin position="6214"/>
        <end position="6248"/>
    </location>
</feature>
<feature type="coiled-coil region" evidence="1">
    <location>
        <begin position="2674"/>
        <end position="2793"/>
    </location>
</feature>
<feature type="coiled-coil region" evidence="1">
    <location>
        <begin position="6728"/>
        <end position="6755"/>
    </location>
</feature>
<feature type="coiled-coil region" evidence="1">
    <location>
        <begin position="3028"/>
        <end position="3266"/>
    </location>
</feature>
<evidence type="ECO:0000313" key="5">
    <source>
        <dbReference type="RefSeq" id="XP_055888416.1"/>
    </source>
</evidence>
<feature type="compositionally biased region" description="Basic and acidic residues" evidence="2">
    <location>
        <begin position="5715"/>
        <end position="5746"/>
    </location>
</feature>
<evidence type="ECO:0000256" key="3">
    <source>
        <dbReference type="SAM" id="Phobius"/>
    </source>
</evidence>
<feature type="coiled-coil region" evidence="1">
    <location>
        <begin position="5800"/>
        <end position="5974"/>
    </location>
</feature>
<feature type="coiled-coil region" evidence="1">
    <location>
        <begin position="2254"/>
        <end position="2285"/>
    </location>
</feature>
<organism evidence="4 5">
    <name type="scientific">Biomphalaria glabrata</name>
    <name type="common">Bloodfluke planorb</name>
    <name type="synonym">Freshwater snail</name>
    <dbReference type="NCBI Taxonomy" id="6526"/>
    <lineage>
        <taxon>Eukaryota</taxon>
        <taxon>Metazoa</taxon>
        <taxon>Spiralia</taxon>
        <taxon>Lophotrochozoa</taxon>
        <taxon>Mollusca</taxon>
        <taxon>Gastropoda</taxon>
        <taxon>Heterobranchia</taxon>
        <taxon>Euthyneura</taxon>
        <taxon>Panpulmonata</taxon>
        <taxon>Hygrophila</taxon>
        <taxon>Lymnaeoidea</taxon>
        <taxon>Planorbidae</taxon>
        <taxon>Biomphalaria</taxon>
    </lineage>
</organism>
<feature type="region of interest" description="Disordered" evidence="2">
    <location>
        <begin position="3898"/>
        <end position="3918"/>
    </location>
</feature>